<accession>A0A443SK40</accession>
<dbReference type="EMBL" id="NCKV01001698">
    <property type="protein sequence ID" value="RWS27897.1"/>
    <property type="molecule type" value="Genomic_DNA"/>
</dbReference>
<reference evidence="2 3" key="1">
    <citation type="journal article" date="2018" name="Gigascience">
        <title>Genomes of trombidid mites reveal novel predicted allergens and laterally-transferred genes associated with secondary metabolism.</title>
        <authorList>
            <person name="Dong X."/>
            <person name="Chaisiri K."/>
            <person name="Xia D."/>
            <person name="Armstrong S.D."/>
            <person name="Fang Y."/>
            <person name="Donnelly M.J."/>
            <person name="Kadowaki T."/>
            <person name="McGarry J.W."/>
            <person name="Darby A.C."/>
            <person name="Makepeace B.L."/>
        </authorList>
    </citation>
    <scope>NUCLEOTIDE SEQUENCE [LARGE SCALE GENOMIC DNA]</scope>
    <source>
        <strain evidence="2">UoL-UT</strain>
    </source>
</reference>
<dbReference type="InterPro" id="IPR000014">
    <property type="entry name" value="PAS"/>
</dbReference>
<dbReference type="AlphaFoldDB" id="A0A443SK40"/>
<dbReference type="Gene3D" id="3.30.450.20">
    <property type="entry name" value="PAS domain"/>
    <property type="match status" value="1"/>
</dbReference>
<organism evidence="2 3">
    <name type="scientific">Leptotrombidium deliense</name>
    <dbReference type="NCBI Taxonomy" id="299467"/>
    <lineage>
        <taxon>Eukaryota</taxon>
        <taxon>Metazoa</taxon>
        <taxon>Ecdysozoa</taxon>
        <taxon>Arthropoda</taxon>
        <taxon>Chelicerata</taxon>
        <taxon>Arachnida</taxon>
        <taxon>Acari</taxon>
        <taxon>Acariformes</taxon>
        <taxon>Trombidiformes</taxon>
        <taxon>Prostigmata</taxon>
        <taxon>Anystina</taxon>
        <taxon>Parasitengona</taxon>
        <taxon>Trombiculoidea</taxon>
        <taxon>Trombiculidae</taxon>
        <taxon>Leptotrombidium</taxon>
    </lineage>
</organism>
<protein>
    <submittedName>
        <fullName evidence="2">Neuronal PAS domain-containing protein 2-like protein</fullName>
    </submittedName>
</protein>
<comment type="caution">
    <text evidence="2">The sequence shown here is derived from an EMBL/GenBank/DDBJ whole genome shotgun (WGS) entry which is preliminary data.</text>
</comment>
<dbReference type="PROSITE" id="PS50112">
    <property type="entry name" value="PAS"/>
    <property type="match status" value="1"/>
</dbReference>
<dbReference type="PANTHER" id="PTHR23042">
    <property type="entry name" value="CIRCADIAN PROTEIN CLOCK/ARNT/BMAL/PAS"/>
    <property type="match status" value="1"/>
</dbReference>
<dbReference type="SUPFAM" id="SSF55785">
    <property type="entry name" value="PYP-like sensor domain (PAS domain)"/>
    <property type="match status" value="1"/>
</dbReference>
<evidence type="ECO:0000313" key="2">
    <source>
        <dbReference type="EMBL" id="RWS27897.1"/>
    </source>
</evidence>
<dbReference type="OrthoDB" id="7788762at2759"/>
<dbReference type="InterPro" id="IPR035965">
    <property type="entry name" value="PAS-like_dom_sf"/>
</dbReference>
<gene>
    <name evidence="2" type="ORF">B4U80_12827</name>
</gene>
<evidence type="ECO:0000259" key="1">
    <source>
        <dbReference type="PROSITE" id="PS50112"/>
    </source>
</evidence>
<dbReference type="VEuPathDB" id="VectorBase:LDEU004143"/>
<dbReference type="InterPro" id="IPR050933">
    <property type="entry name" value="Circadian_TF"/>
</dbReference>
<proteinExistence type="predicted"/>
<name>A0A443SK40_9ACAR</name>
<feature type="domain" description="PAS" evidence="1">
    <location>
        <begin position="89"/>
        <end position="123"/>
    </location>
</feature>
<keyword evidence="3" id="KW-1185">Reference proteome</keyword>
<sequence length="581" mass="65108">MKEKSQPRTEINTYQYVNVSGVVKMYPDKSKPIQKLCVKRYGNNRRKESTLSSLRTLFCGVVQIIKPNPRDLSLLEANDNEYKTRLTLDGRLVDADHRISLITGHFPDEVRGNSAYDYIHEDDLPISLFAHKLSKYKYYKYTLSLQSALMLSNSNGTGIIVHRLRTCSNSYVFLQSAGYLDYDKDTGTASHFVCVSKLLIDHEGMEERNKFVNKFTPHISNSSAKALYESLKVVVGPRCSDLTYERSNTSLTEKCTTENNDTIKTVVTGRVPLYNAHNPTEAMNAIDKIAQRFGVLQPQLPQVISPQTTASSYTSEMPILAIVNTENNDNDNNNTGNKLNQIPYYGALPLLRQFNNNCGGELLINPMSHLTNSISSHPAYSINSMTQFNGVNQPLTGAIFFNFGEPSVPQFTQNVNIPLINIKETIENTAAVKFNNSCETIDDEIDSIATSTPENNYINMEPLESNSPAASPVDSSLLNDCESFYQMDESTFFDALTNDSYDDEKCKKKQRTGLCETDAELLVNDSMPSMFNDSETRDDKYFSALFFDDQNCLNTTFNASMTTAEYLSSTPVTDLISGNQI</sequence>
<dbReference type="Proteomes" id="UP000288716">
    <property type="component" value="Unassembled WGS sequence"/>
</dbReference>
<dbReference type="STRING" id="299467.A0A443SK40"/>
<dbReference type="CDD" id="cd00130">
    <property type="entry name" value="PAS"/>
    <property type="match status" value="1"/>
</dbReference>
<evidence type="ECO:0000313" key="3">
    <source>
        <dbReference type="Proteomes" id="UP000288716"/>
    </source>
</evidence>
<dbReference type="Pfam" id="PF14598">
    <property type="entry name" value="PAS_11"/>
    <property type="match status" value="1"/>
</dbReference>